<dbReference type="Gene3D" id="3.40.50.720">
    <property type="entry name" value="NAD(P)-binding Rossmann-like Domain"/>
    <property type="match status" value="1"/>
</dbReference>
<dbReference type="GO" id="GO:0016491">
    <property type="term" value="F:oxidoreductase activity"/>
    <property type="evidence" value="ECO:0007669"/>
    <property type="project" value="UniProtKB-KW"/>
</dbReference>
<evidence type="ECO:0000256" key="1">
    <source>
        <dbReference type="ARBA" id="ARBA00023002"/>
    </source>
</evidence>
<evidence type="ECO:0000259" key="4">
    <source>
        <dbReference type="Pfam" id="PF22725"/>
    </source>
</evidence>
<dbReference type="PANTHER" id="PTHR43818">
    <property type="entry name" value="BCDNA.GH03377"/>
    <property type="match status" value="1"/>
</dbReference>
<evidence type="ECO:0000313" key="6">
    <source>
        <dbReference type="Proteomes" id="UP000524404"/>
    </source>
</evidence>
<reference evidence="5 6" key="1">
    <citation type="submission" date="2020-08" db="EMBL/GenBank/DDBJ databases">
        <title>Functional genomics of gut bacteria from endangered species of beetles.</title>
        <authorList>
            <person name="Carlos-Shanley C."/>
        </authorList>
    </citation>
    <scope>NUCLEOTIDE SEQUENCE [LARGE SCALE GENOMIC DNA]</scope>
    <source>
        <strain evidence="5 6">S00070</strain>
    </source>
</reference>
<dbReference type="InterPro" id="IPR036291">
    <property type="entry name" value="NAD(P)-bd_dom_sf"/>
</dbReference>
<dbReference type="EMBL" id="JACHKT010000003">
    <property type="protein sequence ID" value="MBB6002120.1"/>
    <property type="molecule type" value="Genomic_DNA"/>
</dbReference>
<dbReference type="PROSITE" id="PS51318">
    <property type="entry name" value="TAT"/>
    <property type="match status" value="1"/>
</dbReference>
<dbReference type="PANTHER" id="PTHR43818:SF11">
    <property type="entry name" value="BCDNA.GH03377"/>
    <property type="match status" value="1"/>
</dbReference>
<feature type="domain" description="Gfo/Idh/MocA-like oxidoreductase N-terminal" evidence="3">
    <location>
        <begin position="38"/>
        <end position="161"/>
    </location>
</feature>
<feature type="signal peptide" evidence="2">
    <location>
        <begin position="1"/>
        <end position="29"/>
    </location>
</feature>
<dbReference type="Pfam" id="PF01408">
    <property type="entry name" value="GFO_IDH_MocA"/>
    <property type="match status" value="1"/>
</dbReference>
<keyword evidence="6" id="KW-1185">Reference proteome</keyword>
<proteinExistence type="predicted"/>
<dbReference type="InterPro" id="IPR000683">
    <property type="entry name" value="Gfo/Idh/MocA-like_OxRdtase_N"/>
</dbReference>
<dbReference type="InterPro" id="IPR006311">
    <property type="entry name" value="TAT_signal"/>
</dbReference>
<comment type="caution">
    <text evidence="5">The sequence shown here is derived from an EMBL/GenBank/DDBJ whole genome shotgun (WGS) entry which is preliminary data.</text>
</comment>
<name>A0A841EPC6_9BACT</name>
<accession>A0A841EPC6</accession>
<dbReference type="SUPFAM" id="SSF55347">
    <property type="entry name" value="Glyceraldehyde-3-phosphate dehydrogenase-like, C-terminal domain"/>
    <property type="match status" value="1"/>
</dbReference>
<dbReference type="Proteomes" id="UP000524404">
    <property type="component" value="Unassembled WGS sequence"/>
</dbReference>
<keyword evidence="1" id="KW-0560">Oxidoreductase</keyword>
<protein>
    <submittedName>
        <fullName evidence="5">Putative dehydrogenase</fullName>
    </submittedName>
</protein>
<evidence type="ECO:0000259" key="3">
    <source>
        <dbReference type="Pfam" id="PF01408"/>
    </source>
</evidence>
<dbReference type="SUPFAM" id="SSF51735">
    <property type="entry name" value="NAD(P)-binding Rossmann-fold domains"/>
    <property type="match status" value="1"/>
</dbReference>
<dbReference type="AlphaFoldDB" id="A0A841EPC6"/>
<evidence type="ECO:0000256" key="2">
    <source>
        <dbReference type="SAM" id="SignalP"/>
    </source>
</evidence>
<keyword evidence="2" id="KW-0732">Signal</keyword>
<dbReference type="InterPro" id="IPR055170">
    <property type="entry name" value="GFO_IDH_MocA-like_dom"/>
</dbReference>
<dbReference type="PRINTS" id="PR01775">
    <property type="entry name" value="GLFROXRDTASE"/>
</dbReference>
<dbReference type="Pfam" id="PF22725">
    <property type="entry name" value="GFO_IDH_MocA_C3"/>
    <property type="match status" value="1"/>
</dbReference>
<feature type="chain" id="PRO_5032591162" evidence="2">
    <location>
        <begin position="30"/>
        <end position="364"/>
    </location>
</feature>
<sequence>MKNTRRDFLKTFAATSLTVPMLSALQANAAIAPKKKLGVALVGLGYYATYQLAPALEKTTNCRLAGIVTGTPSKVETWKKKYNIPDKNIYNYQNFDQIADNPDIDVVYVVLPNSMHHEFTIRAAKAGKHVICEKPMAVSVKEAEEMIAACKAANVQLAIGYRLHYEPFTNEVMRLAKDKDFGKVTFVEASFGFPLRDPKAWRLNPKLSGGGPMMDVGIYALNAARYATGEEPISVTAQTVKTRPDIYLPGIEETLFWQMKFPSGAVSNHTTTYNSGLQRLYVGYENGNLEMSPAYDYGPLKGKTSKGEMNLPIVYHQVLELDGICGSILENKPNITPGEEGLKDMKLIEAIFKAAKTGKEIKVS</sequence>
<dbReference type="Gene3D" id="3.30.360.10">
    <property type="entry name" value="Dihydrodipicolinate Reductase, domain 2"/>
    <property type="match status" value="1"/>
</dbReference>
<gene>
    <name evidence="5" type="ORF">HNP25_000769</name>
</gene>
<dbReference type="RefSeq" id="WP_184130506.1">
    <property type="nucleotide sequence ID" value="NZ_JACHKT010000003.1"/>
</dbReference>
<dbReference type="GO" id="GO:0000166">
    <property type="term" value="F:nucleotide binding"/>
    <property type="evidence" value="ECO:0007669"/>
    <property type="project" value="InterPro"/>
</dbReference>
<evidence type="ECO:0000313" key="5">
    <source>
        <dbReference type="EMBL" id="MBB6002120.1"/>
    </source>
</evidence>
<dbReference type="InterPro" id="IPR008354">
    <property type="entry name" value="Glc-Fru_OxRdtase_bac"/>
</dbReference>
<dbReference type="InterPro" id="IPR050463">
    <property type="entry name" value="Gfo/Idh/MocA_oxidrdct_glycsds"/>
</dbReference>
<feature type="domain" description="GFO/IDH/MocA-like oxidoreductase" evidence="4">
    <location>
        <begin position="171"/>
        <end position="282"/>
    </location>
</feature>
<organism evidence="5 6">
    <name type="scientific">Arcicella rosea</name>
    <dbReference type="NCBI Taxonomy" id="502909"/>
    <lineage>
        <taxon>Bacteria</taxon>
        <taxon>Pseudomonadati</taxon>
        <taxon>Bacteroidota</taxon>
        <taxon>Cytophagia</taxon>
        <taxon>Cytophagales</taxon>
        <taxon>Flectobacillaceae</taxon>
        <taxon>Arcicella</taxon>
    </lineage>
</organism>